<reference evidence="7 8" key="1">
    <citation type="journal article" date="2018" name="MBio">
        <title>Comparative Genomics Reveals the Core Gene Toolbox for the Fungus-Insect Symbiosis.</title>
        <authorList>
            <person name="Wang Y."/>
            <person name="Stata M."/>
            <person name="Wang W."/>
            <person name="Stajich J.E."/>
            <person name="White M.M."/>
            <person name="Moncalvo J.M."/>
        </authorList>
    </citation>
    <scope>NUCLEOTIDE SEQUENCE [LARGE SCALE GENOMIC DNA]</scope>
    <source>
        <strain evidence="7 8">SWE-8-4</strain>
    </source>
</reference>
<evidence type="ECO:0000256" key="5">
    <source>
        <dbReference type="SAM" id="Phobius"/>
    </source>
</evidence>
<feature type="domain" description="Fatty acid hydroxylase" evidence="6">
    <location>
        <begin position="129"/>
        <end position="255"/>
    </location>
</feature>
<keyword evidence="4 5" id="KW-0472">Membrane</keyword>
<organism evidence="7 8">
    <name type="scientific">Smittium simulii</name>
    <dbReference type="NCBI Taxonomy" id="133385"/>
    <lineage>
        <taxon>Eukaryota</taxon>
        <taxon>Fungi</taxon>
        <taxon>Fungi incertae sedis</taxon>
        <taxon>Zoopagomycota</taxon>
        <taxon>Kickxellomycotina</taxon>
        <taxon>Harpellomycetes</taxon>
        <taxon>Harpellales</taxon>
        <taxon>Legeriomycetaceae</taxon>
        <taxon>Smittium</taxon>
    </lineage>
</organism>
<dbReference type="EMBL" id="MBFR01000097">
    <property type="protein sequence ID" value="PVU94267.1"/>
    <property type="molecule type" value="Genomic_DNA"/>
</dbReference>
<evidence type="ECO:0000256" key="4">
    <source>
        <dbReference type="ARBA" id="ARBA00023136"/>
    </source>
</evidence>
<accession>A0A2T9YPL4</accession>
<keyword evidence="2 5" id="KW-0812">Transmembrane</keyword>
<evidence type="ECO:0000256" key="2">
    <source>
        <dbReference type="ARBA" id="ARBA00022692"/>
    </source>
</evidence>
<feature type="transmembrane region" description="Helical" evidence="5">
    <location>
        <begin position="37"/>
        <end position="61"/>
    </location>
</feature>
<comment type="subcellular location">
    <subcellularLocation>
        <location evidence="1">Membrane</location>
    </subcellularLocation>
</comment>
<dbReference type="GO" id="GO:0016020">
    <property type="term" value="C:membrane"/>
    <property type="evidence" value="ECO:0007669"/>
    <property type="project" value="UniProtKB-SubCell"/>
</dbReference>
<evidence type="ECO:0000313" key="8">
    <source>
        <dbReference type="Proteomes" id="UP000245383"/>
    </source>
</evidence>
<dbReference type="STRING" id="133385.A0A2T9YPL4"/>
<dbReference type="OrthoDB" id="6354873at2759"/>
<keyword evidence="8" id="KW-1185">Reference proteome</keyword>
<dbReference type="PANTHER" id="PTHR11863">
    <property type="entry name" value="STEROL DESATURASE"/>
    <property type="match status" value="1"/>
</dbReference>
<dbReference type="GO" id="GO:0008610">
    <property type="term" value="P:lipid biosynthetic process"/>
    <property type="evidence" value="ECO:0007669"/>
    <property type="project" value="InterPro"/>
</dbReference>
<sequence>MDTVIEYANDYVFDFMFETIAMVTGTNALSRENPVRIISSLFIFILSYIVLFYFGTSGLVYKYAYDKENLKHPKFLKNQVQLEIETSLKGFPVITILTIPWIYAEINGKTLLYDDPLEYGLPYLIFSAILFLIFTDFCIYWIHRILHHPMLYARFHKLHHKWIICTPFASHAFDPIDGYAQSLPYHFATLVFPIYKWLYLILFAFVNVWSVMIHDSNYIANNPVINGAAHHSIHHTGFNYNYGQFFTLFDRMFGSFRQPTEDLFNPQIRKSKANIEKIVQEVDYMTSVVDPSYKIQ</sequence>
<dbReference type="InterPro" id="IPR050307">
    <property type="entry name" value="Sterol_Desaturase_Related"/>
</dbReference>
<dbReference type="InterPro" id="IPR006694">
    <property type="entry name" value="Fatty_acid_hydroxylase"/>
</dbReference>
<protein>
    <recommendedName>
        <fullName evidence="6">Fatty acid hydroxylase domain-containing protein</fullName>
    </recommendedName>
</protein>
<gene>
    <name evidence="7" type="ORF">BB561_002675</name>
</gene>
<keyword evidence="3 5" id="KW-1133">Transmembrane helix</keyword>
<feature type="transmembrane region" description="Helical" evidence="5">
    <location>
        <begin position="82"/>
        <end position="103"/>
    </location>
</feature>
<evidence type="ECO:0000256" key="1">
    <source>
        <dbReference type="ARBA" id="ARBA00004370"/>
    </source>
</evidence>
<evidence type="ECO:0000313" key="7">
    <source>
        <dbReference type="EMBL" id="PVU94267.1"/>
    </source>
</evidence>
<dbReference type="GO" id="GO:0016491">
    <property type="term" value="F:oxidoreductase activity"/>
    <property type="evidence" value="ECO:0007669"/>
    <property type="project" value="InterPro"/>
</dbReference>
<dbReference type="Proteomes" id="UP000245383">
    <property type="component" value="Unassembled WGS sequence"/>
</dbReference>
<dbReference type="AlphaFoldDB" id="A0A2T9YPL4"/>
<dbReference type="GO" id="GO:0005506">
    <property type="term" value="F:iron ion binding"/>
    <property type="evidence" value="ECO:0007669"/>
    <property type="project" value="InterPro"/>
</dbReference>
<feature type="transmembrane region" description="Helical" evidence="5">
    <location>
        <begin position="197"/>
        <end position="214"/>
    </location>
</feature>
<name>A0A2T9YPL4_9FUNG</name>
<evidence type="ECO:0000259" key="6">
    <source>
        <dbReference type="Pfam" id="PF04116"/>
    </source>
</evidence>
<evidence type="ECO:0000256" key="3">
    <source>
        <dbReference type="ARBA" id="ARBA00022989"/>
    </source>
</evidence>
<feature type="transmembrane region" description="Helical" evidence="5">
    <location>
        <begin position="123"/>
        <end position="142"/>
    </location>
</feature>
<comment type="caution">
    <text evidence="7">The sequence shown here is derived from an EMBL/GenBank/DDBJ whole genome shotgun (WGS) entry which is preliminary data.</text>
</comment>
<dbReference type="Pfam" id="PF04116">
    <property type="entry name" value="FA_hydroxylase"/>
    <property type="match status" value="1"/>
</dbReference>
<proteinExistence type="predicted"/>